<proteinExistence type="predicted"/>
<sequence length="360" mass="38035">MNLSGVGVWSTQLRYGDPAESAEAAAELEELGFGALWIPDVGGALFDAVEHLLAATRRTVVATGILNLWMHTPAEAAASYATLSAAHGDRFLMGIGVSHAPLVDQTEAGRYRRPMAAMETFLDGLDAAEPPVPAGRRVLAALGPKMLRLAGERTRGVHPYLVTPDHTRLAREALGEGPLVLPEQTVILCSGAEEARAIGTDWLRGYLTLPNYANSLLRLGFSPEDLESVSDRLFDALIAWGGRGGGQAQGGRAPRRRGRPRRPPGAHGRSGRLPARAVAPPGRRPGIDVPDVPDSGRPRFRTSPIPDVPGSGRPRASPDVPGRPQAYRVHPGVRGVPGCPGRSRVSGAFPGVRGGPGRRG</sequence>
<feature type="domain" description="Luciferase-like" evidence="2">
    <location>
        <begin position="13"/>
        <end position="176"/>
    </location>
</feature>
<organism evidence="3 4">
    <name type="scientific">Streptosporangium longisporum</name>
    <dbReference type="NCBI Taxonomy" id="46187"/>
    <lineage>
        <taxon>Bacteria</taxon>
        <taxon>Bacillati</taxon>
        <taxon>Actinomycetota</taxon>
        <taxon>Actinomycetes</taxon>
        <taxon>Streptosporangiales</taxon>
        <taxon>Streptosporangiaceae</taxon>
        <taxon>Streptosporangium</taxon>
    </lineage>
</organism>
<gene>
    <name evidence="3" type="ORF">GCM10017559_78000</name>
</gene>
<dbReference type="NCBIfam" id="TIGR03620">
    <property type="entry name" value="F420_MSMEG_4141"/>
    <property type="match status" value="1"/>
</dbReference>
<dbReference type="SUPFAM" id="SSF51679">
    <property type="entry name" value="Bacterial luciferase-like"/>
    <property type="match status" value="1"/>
</dbReference>
<evidence type="ECO:0000256" key="1">
    <source>
        <dbReference type="SAM" id="MobiDB-lite"/>
    </source>
</evidence>
<keyword evidence="4" id="KW-1185">Reference proteome</keyword>
<dbReference type="InterPro" id="IPR019922">
    <property type="entry name" value="Lucif-like_OxRdatse_MSMEG_4141"/>
</dbReference>
<dbReference type="RefSeq" id="WP_344906469.1">
    <property type="nucleotide sequence ID" value="NZ_BAAAWD010000028.1"/>
</dbReference>
<dbReference type="Proteomes" id="UP001499930">
    <property type="component" value="Unassembled WGS sequence"/>
</dbReference>
<evidence type="ECO:0000259" key="2">
    <source>
        <dbReference type="Pfam" id="PF00296"/>
    </source>
</evidence>
<feature type="compositionally biased region" description="Low complexity" evidence="1">
    <location>
        <begin position="328"/>
        <end position="345"/>
    </location>
</feature>
<dbReference type="InterPro" id="IPR036661">
    <property type="entry name" value="Luciferase-like_sf"/>
</dbReference>
<dbReference type="Pfam" id="PF00296">
    <property type="entry name" value="Bac_luciferase"/>
    <property type="match status" value="1"/>
</dbReference>
<evidence type="ECO:0000313" key="3">
    <source>
        <dbReference type="EMBL" id="GAA3038337.1"/>
    </source>
</evidence>
<dbReference type="EMBL" id="BAAAWD010000028">
    <property type="protein sequence ID" value="GAA3038337.1"/>
    <property type="molecule type" value="Genomic_DNA"/>
</dbReference>
<accession>A0ABP6LB94</accession>
<evidence type="ECO:0000313" key="4">
    <source>
        <dbReference type="Proteomes" id="UP001499930"/>
    </source>
</evidence>
<feature type="compositionally biased region" description="Basic residues" evidence="1">
    <location>
        <begin position="253"/>
        <end position="264"/>
    </location>
</feature>
<name>A0ABP6LB94_9ACTN</name>
<reference evidence="4" key="1">
    <citation type="journal article" date="2019" name="Int. J. Syst. Evol. Microbiol.">
        <title>The Global Catalogue of Microorganisms (GCM) 10K type strain sequencing project: providing services to taxonomists for standard genome sequencing and annotation.</title>
        <authorList>
            <consortium name="The Broad Institute Genomics Platform"/>
            <consortium name="The Broad Institute Genome Sequencing Center for Infectious Disease"/>
            <person name="Wu L."/>
            <person name="Ma J."/>
        </authorList>
    </citation>
    <scope>NUCLEOTIDE SEQUENCE [LARGE SCALE GENOMIC DNA]</scope>
    <source>
        <strain evidence="4">JCM 3106</strain>
    </source>
</reference>
<comment type="caution">
    <text evidence="3">The sequence shown here is derived from an EMBL/GenBank/DDBJ whole genome shotgun (WGS) entry which is preliminary data.</text>
</comment>
<protein>
    <recommendedName>
        <fullName evidence="2">Luciferase-like domain-containing protein</fullName>
    </recommendedName>
</protein>
<feature type="compositionally biased region" description="Low complexity" evidence="1">
    <location>
        <begin position="265"/>
        <end position="281"/>
    </location>
</feature>
<feature type="region of interest" description="Disordered" evidence="1">
    <location>
        <begin position="243"/>
        <end position="360"/>
    </location>
</feature>
<dbReference type="Gene3D" id="3.20.20.30">
    <property type="entry name" value="Luciferase-like domain"/>
    <property type="match status" value="1"/>
</dbReference>
<dbReference type="InterPro" id="IPR011251">
    <property type="entry name" value="Luciferase-like_dom"/>
</dbReference>